<feature type="domain" description="SPOC" evidence="21">
    <location>
        <begin position="676"/>
        <end position="850"/>
    </location>
</feature>
<comment type="subunit">
    <text evidence="15">Component of the WMM complex, a N6-methyltransferase complex composed of a catalytic subcomplex, named MAC, and of an associated subcomplex, named MACOM. The MAC subcomplex is composed of METTL3 and METTL14. The MACOM subcomplex is composed of WTAP, ZC3H13, CBLL1/HAKAI, VIRMA, and, in some cases of RBM15 (RBM15 or RBM15B). May interact with NCOR2. Interacts with NXF1, the interaction is required to promote mRNA export.</text>
</comment>
<evidence type="ECO:0000256" key="10">
    <source>
        <dbReference type="ARBA" id="ARBA00022884"/>
    </source>
</evidence>
<proteinExistence type="inferred from homology"/>
<organism evidence="22 23">
    <name type="scientific">Coregonus suidteri</name>
    <dbReference type="NCBI Taxonomy" id="861788"/>
    <lineage>
        <taxon>Eukaryota</taxon>
        <taxon>Metazoa</taxon>
        <taxon>Chordata</taxon>
        <taxon>Craniata</taxon>
        <taxon>Vertebrata</taxon>
        <taxon>Euteleostomi</taxon>
        <taxon>Actinopterygii</taxon>
        <taxon>Neopterygii</taxon>
        <taxon>Teleostei</taxon>
        <taxon>Protacanthopterygii</taxon>
        <taxon>Salmoniformes</taxon>
        <taxon>Salmonidae</taxon>
        <taxon>Coregoninae</taxon>
        <taxon>Coregonus</taxon>
    </lineage>
</organism>
<dbReference type="FunFam" id="3.30.70.330:FF:000195">
    <property type="entry name" value="RNA binding motif protein 15"/>
    <property type="match status" value="1"/>
</dbReference>
<dbReference type="SMART" id="SM00360">
    <property type="entry name" value="RRM"/>
    <property type="match status" value="3"/>
</dbReference>
<dbReference type="GO" id="GO:0005635">
    <property type="term" value="C:nuclear envelope"/>
    <property type="evidence" value="ECO:0007669"/>
    <property type="project" value="UniProtKB-SubCell"/>
</dbReference>
<dbReference type="CDD" id="cd12554">
    <property type="entry name" value="RRM1_RBM15B"/>
    <property type="match status" value="1"/>
</dbReference>
<evidence type="ECO:0000256" key="14">
    <source>
        <dbReference type="ARBA" id="ARBA00023242"/>
    </source>
</evidence>
<dbReference type="InterPro" id="IPR034536">
    <property type="entry name" value="RBM15B_RRM3"/>
</dbReference>
<keyword evidence="13" id="KW-0508">mRNA splicing</keyword>
<keyword evidence="10 18" id="KW-0694">RNA-binding</keyword>
<dbReference type="Gene3D" id="2.40.290.10">
    <property type="match status" value="1"/>
</dbReference>
<name>A0AAN8M288_9TELE</name>
<dbReference type="PROSITE" id="PS50917">
    <property type="entry name" value="SPOC"/>
    <property type="match status" value="1"/>
</dbReference>
<dbReference type="SUPFAM" id="SSF54928">
    <property type="entry name" value="RNA-binding domain, RBD"/>
    <property type="match status" value="2"/>
</dbReference>
<keyword evidence="12" id="KW-0804">Transcription</keyword>
<feature type="compositionally biased region" description="Basic and acidic residues" evidence="19">
    <location>
        <begin position="546"/>
        <end position="568"/>
    </location>
</feature>
<comment type="similarity">
    <text evidence="4">Belongs to the RRM Spen family.</text>
</comment>
<keyword evidence="23" id="KW-1185">Reference proteome</keyword>
<feature type="compositionally biased region" description="Basic and acidic residues" evidence="19">
    <location>
        <begin position="54"/>
        <end position="81"/>
    </location>
</feature>
<evidence type="ECO:0000256" key="13">
    <source>
        <dbReference type="ARBA" id="ARBA00023187"/>
    </source>
</evidence>
<keyword evidence="6" id="KW-0597">Phosphoprotein</keyword>
<keyword evidence="9" id="KW-0832">Ubl conjugation</keyword>
<evidence type="ECO:0000256" key="16">
    <source>
        <dbReference type="ARBA" id="ARBA00068019"/>
    </source>
</evidence>
<evidence type="ECO:0000256" key="19">
    <source>
        <dbReference type="SAM" id="MobiDB-lite"/>
    </source>
</evidence>
<dbReference type="AlphaFoldDB" id="A0AAN8M288"/>
<dbReference type="EMBL" id="JAGTTL010000006">
    <property type="protein sequence ID" value="KAK6320834.1"/>
    <property type="molecule type" value="Genomic_DNA"/>
</dbReference>
<dbReference type="Proteomes" id="UP001356427">
    <property type="component" value="Unassembled WGS sequence"/>
</dbReference>
<evidence type="ECO:0000256" key="3">
    <source>
        <dbReference type="ARBA" id="ARBA00004642"/>
    </source>
</evidence>
<comment type="subcellular location">
    <subcellularLocation>
        <location evidence="1">Nucleus envelope</location>
    </subcellularLocation>
    <subcellularLocation>
        <location evidence="2">Nucleus speckle</location>
    </subcellularLocation>
    <subcellularLocation>
        <location evidence="3">Nucleus</location>
        <location evidence="3">Nucleoplasm</location>
    </subcellularLocation>
</comment>
<accession>A0AAN8M288</accession>
<keyword evidence="7" id="KW-0507">mRNA processing</keyword>
<evidence type="ECO:0000256" key="8">
    <source>
        <dbReference type="ARBA" id="ARBA00022737"/>
    </source>
</evidence>
<dbReference type="Pfam" id="PF07744">
    <property type="entry name" value="SPOC"/>
    <property type="match status" value="1"/>
</dbReference>
<dbReference type="InterPro" id="IPR034475">
    <property type="entry name" value="RBM15B_RRM1"/>
</dbReference>
<dbReference type="Pfam" id="PF00076">
    <property type="entry name" value="RRM_1"/>
    <property type="match status" value="2"/>
</dbReference>
<evidence type="ECO:0000256" key="5">
    <source>
        <dbReference type="ARBA" id="ARBA00022499"/>
    </source>
</evidence>
<reference evidence="22 23" key="1">
    <citation type="submission" date="2021-04" db="EMBL/GenBank/DDBJ databases">
        <authorList>
            <person name="De Guttry C."/>
            <person name="Zahm M."/>
            <person name="Klopp C."/>
            <person name="Cabau C."/>
            <person name="Louis A."/>
            <person name="Berthelot C."/>
            <person name="Parey E."/>
            <person name="Roest Crollius H."/>
            <person name="Montfort J."/>
            <person name="Robinson-Rechavi M."/>
            <person name="Bucao C."/>
            <person name="Bouchez O."/>
            <person name="Gislard M."/>
            <person name="Lluch J."/>
            <person name="Milhes M."/>
            <person name="Lampietro C."/>
            <person name="Lopez Roques C."/>
            <person name="Donnadieu C."/>
            <person name="Braasch I."/>
            <person name="Desvignes T."/>
            <person name="Postlethwait J."/>
            <person name="Bobe J."/>
            <person name="Wedekind C."/>
            <person name="Guiguen Y."/>
        </authorList>
    </citation>
    <scope>NUCLEOTIDE SEQUENCE [LARGE SCALE GENOMIC DNA]</scope>
    <source>
        <strain evidence="22">Cs_M1</strain>
        <tissue evidence="22">Blood</tissue>
    </source>
</reference>
<dbReference type="GO" id="GO:0006397">
    <property type="term" value="P:mRNA processing"/>
    <property type="evidence" value="ECO:0007669"/>
    <property type="project" value="UniProtKB-KW"/>
</dbReference>
<evidence type="ECO:0000256" key="17">
    <source>
        <dbReference type="ARBA" id="ARBA00075493"/>
    </source>
</evidence>
<dbReference type="PROSITE" id="PS50102">
    <property type="entry name" value="RRM"/>
    <property type="match status" value="2"/>
</dbReference>
<dbReference type="PANTHER" id="PTHR23189">
    <property type="entry name" value="RNA RECOGNITION MOTIF-CONTAINING"/>
    <property type="match status" value="1"/>
</dbReference>
<dbReference type="InterPro" id="IPR000504">
    <property type="entry name" value="RRM_dom"/>
</dbReference>
<evidence type="ECO:0000256" key="15">
    <source>
        <dbReference type="ARBA" id="ARBA00062010"/>
    </source>
</evidence>
<feature type="compositionally biased region" description="Gly residues" evidence="19">
    <location>
        <begin position="534"/>
        <end position="544"/>
    </location>
</feature>
<evidence type="ECO:0000256" key="1">
    <source>
        <dbReference type="ARBA" id="ARBA00004259"/>
    </source>
</evidence>
<feature type="region of interest" description="Disordered" evidence="19">
    <location>
        <begin position="487"/>
        <end position="672"/>
    </location>
</feature>
<feature type="compositionally biased region" description="Basic and acidic residues" evidence="19">
    <location>
        <begin position="487"/>
        <end position="496"/>
    </location>
</feature>
<evidence type="ECO:0000256" key="18">
    <source>
        <dbReference type="PROSITE-ProRule" id="PRU00176"/>
    </source>
</evidence>
<dbReference type="SUPFAM" id="SSF100939">
    <property type="entry name" value="SPOC domain-like"/>
    <property type="match status" value="1"/>
</dbReference>
<keyword evidence="11" id="KW-0805">Transcription regulation</keyword>
<evidence type="ECO:0000256" key="7">
    <source>
        <dbReference type="ARBA" id="ARBA00022664"/>
    </source>
</evidence>
<dbReference type="InterPro" id="IPR016194">
    <property type="entry name" value="SPOC-like_C_dom_sf"/>
</dbReference>
<keyword evidence="14" id="KW-0539">Nucleus</keyword>
<dbReference type="InterPro" id="IPR035979">
    <property type="entry name" value="RBD_domain_sf"/>
</dbReference>
<sequence>MKRQAGRDSSPSRALAKRIRERERERDGARREDLPPPPLALLLAESRRQNARSRSREREKTRLREERGAAGDPLHHRQQHHDLSLIGRPPLRTTAALPKGKASTELLGPRGGAGGTLEYKSLLISNLGSVLSDEHVEDGLFHEFKKFGDVSVKLSHTPELGRVAYVNFRHLEDAKEARHAKTRLVLYDRPLKVEPMYVRRRSCTPPDVGYIPIHGAPYPPYRQRSLSPGAGVSSIRDIRPLRHYPVEGLGLSRERERILDYYGMLDERGRPYGLPVPEHEDIKPEDDARACRNLFIGNLDHNVTEGELRRGFDKYGIIEEVVIKRPARGQGGAYAFLKFQNLDMAHRAKIAMQGRVIGGNPVKIGYGKANPTTRLWVGGLGPSNSLAALAREFDRFGSIRNIDYVKGDNFAYIQYESLDASQAACAQMRGFPLGGPERRLRVDFAKAEEPLPRSYPVGYQTPVPLPAHLDLVPEGYGGRHRDCSLERELRTRDRSPPSHALFTQRERERALLDRDRGDREFTSPTKSLERRGGEAFGGSRGGWGDRAARSRSRERWLKERDAARAGGERRRRHSLSLDRPSQEKERGRSKVRGGGPASPEDSPDRARVRAPDSTTEPRGQSPDSSRHSNEDRGGGLKTGGDREKERDRDRNHRNASDNNHTSSDTPNKDPRTLSTLSEYAATLAKAWHGHFALKNSCFPANMHLLEGGSGFFHSVMKDHQAKGKLTQLKIAQRLRMDQTRLDEVTRRIKQGGSEGYAVLLALQGPIDREAPPPEPGLQIRLLRHLVTYLRNKEAAGVISLPVGGAKEGGKGGMLYAFPPCDFSQQFLQTARRTLGNLDEEHLVVVIVNDSG</sequence>
<feature type="compositionally biased region" description="Polar residues" evidence="19">
    <location>
        <begin position="612"/>
        <end position="623"/>
    </location>
</feature>
<protein>
    <recommendedName>
        <fullName evidence="16">Putative RNA-binding protein 15B</fullName>
    </recommendedName>
    <alternativeName>
        <fullName evidence="17">RNA-binding motif protein 15B</fullName>
    </alternativeName>
</protein>
<evidence type="ECO:0000313" key="23">
    <source>
        <dbReference type="Proteomes" id="UP001356427"/>
    </source>
</evidence>
<dbReference type="CDD" id="cd12558">
    <property type="entry name" value="RRM3_RBM15B"/>
    <property type="match status" value="1"/>
</dbReference>
<evidence type="ECO:0000313" key="22">
    <source>
        <dbReference type="EMBL" id="KAK6320834.1"/>
    </source>
</evidence>
<feature type="region of interest" description="Disordered" evidence="19">
    <location>
        <begin position="1"/>
        <end position="81"/>
    </location>
</feature>
<keyword evidence="8" id="KW-0677">Repeat</keyword>
<comment type="caution">
    <text evidence="22">The sequence shown here is derived from an EMBL/GenBank/DDBJ whole genome shotgun (WGS) entry which is preliminary data.</text>
</comment>
<feature type="compositionally biased region" description="Basic and acidic residues" evidence="19">
    <location>
        <begin position="624"/>
        <end position="655"/>
    </location>
</feature>
<evidence type="ECO:0000256" key="2">
    <source>
        <dbReference type="ARBA" id="ARBA00004324"/>
    </source>
</evidence>
<evidence type="ECO:0000256" key="12">
    <source>
        <dbReference type="ARBA" id="ARBA00023163"/>
    </source>
</evidence>
<feature type="compositionally biased region" description="Basic and acidic residues" evidence="19">
    <location>
        <begin position="504"/>
        <end position="533"/>
    </location>
</feature>
<evidence type="ECO:0000259" key="20">
    <source>
        <dbReference type="PROSITE" id="PS50102"/>
    </source>
</evidence>
<dbReference type="GO" id="GO:0016607">
    <property type="term" value="C:nuclear speck"/>
    <property type="evidence" value="ECO:0007669"/>
    <property type="project" value="UniProtKB-SubCell"/>
</dbReference>
<dbReference type="FunFam" id="2.40.290.10:FF:000003">
    <property type="entry name" value="RNA-binding motif protein 15"/>
    <property type="match status" value="1"/>
</dbReference>
<dbReference type="GO" id="GO:0008380">
    <property type="term" value="P:RNA splicing"/>
    <property type="evidence" value="ECO:0007669"/>
    <property type="project" value="UniProtKB-KW"/>
</dbReference>
<evidence type="ECO:0000256" key="6">
    <source>
        <dbReference type="ARBA" id="ARBA00022553"/>
    </source>
</evidence>
<evidence type="ECO:0000256" key="9">
    <source>
        <dbReference type="ARBA" id="ARBA00022843"/>
    </source>
</evidence>
<gene>
    <name evidence="22" type="ORF">J4Q44_G00078100</name>
</gene>
<evidence type="ECO:0000256" key="4">
    <source>
        <dbReference type="ARBA" id="ARBA00005387"/>
    </source>
</evidence>
<dbReference type="InterPro" id="IPR010912">
    <property type="entry name" value="SPOC_met"/>
</dbReference>
<keyword evidence="5" id="KW-1017">Isopeptide bond</keyword>
<feature type="domain" description="RRM" evidence="20">
    <location>
        <begin position="292"/>
        <end position="369"/>
    </location>
</feature>
<dbReference type="Gene3D" id="3.30.70.330">
    <property type="match status" value="3"/>
</dbReference>
<feature type="compositionally biased region" description="Polar residues" evidence="19">
    <location>
        <begin position="656"/>
        <end position="665"/>
    </location>
</feature>
<evidence type="ECO:0000259" key="21">
    <source>
        <dbReference type="PROSITE" id="PS50917"/>
    </source>
</evidence>
<dbReference type="InterPro" id="IPR012677">
    <property type="entry name" value="Nucleotide-bd_a/b_plait_sf"/>
</dbReference>
<evidence type="ECO:0000256" key="11">
    <source>
        <dbReference type="ARBA" id="ARBA00023015"/>
    </source>
</evidence>
<dbReference type="GO" id="GO:0003723">
    <property type="term" value="F:RNA binding"/>
    <property type="evidence" value="ECO:0007669"/>
    <property type="project" value="UniProtKB-UniRule"/>
</dbReference>
<feature type="compositionally biased region" description="Basic and acidic residues" evidence="19">
    <location>
        <begin position="18"/>
        <end position="34"/>
    </location>
</feature>
<feature type="domain" description="RRM" evidence="20">
    <location>
        <begin position="373"/>
        <end position="447"/>
    </location>
</feature>
<dbReference type="FunFam" id="3.30.70.330:FF:000360">
    <property type="entry name" value="RNA-binding motif protein 15B"/>
    <property type="match status" value="1"/>
</dbReference>
<dbReference type="InterPro" id="IPR012921">
    <property type="entry name" value="SPOC_C"/>
</dbReference>